<dbReference type="SUPFAM" id="SSF48498">
    <property type="entry name" value="Tetracyclin repressor-like, C-terminal domain"/>
    <property type="match status" value="1"/>
</dbReference>
<feature type="DNA-binding region" description="H-T-H motif" evidence="2">
    <location>
        <begin position="32"/>
        <end position="51"/>
    </location>
</feature>
<evidence type="ECO:0000256" key="2">
    <source>
        <dbReference type="PROSITE-ProRule" id="PRU00335"/>
    </source>
</evidence>
<dbReference type="PRINTS" id="PR00455">
    <property type="entry name" value="HTHTETR"/>
</dbReference>
<dbReference type="PANTHER" id="PTHR30055:SF226">
    <property type="entry name" value="HTH-TYPE TRANSCRIPTIONAL REGULATOR PKSA"/>
    <property type="match status" value="1"/>
</dbReference>
<dbReference type="SUPFAM" id="SSF46689">
    <property type="entry name" value="Homeodomain-like"/>
    <property type="match status" value="1"/>
</dbReference>
<reference evidence="5" key="1">
    <citation type="journal article" date="2019" name="Int. J. Syst. Evol. Microbiol.">
        <title>The Global Catalogue of Microorganisms (GCM) 10K type strain sequencing project: providing services to taxonomists for standard genome sequencing and annotation.</title>
        <authorList>
            <consortium name="The Broad Institute Genomics Platform"/>
            <consortium name="The Broad Institute Genome Sequencing Center for Infectious Disease"/>
            <person name="Wu L."/>
            <person name="Ma J."/>
        </authorList>
    </citation>
    <scope>NUCLEOTIDE SEQUENCE [LARGE SCALE GENOMIC DNA]</scope>
    <source>
        <strain evidence="5">KCTC 42087</strain>
    </source>
</reference>
<gene>
    <name evidence="4" type="ORF">ACFPZN_36245</name>
</gene>
<dbReference type="InterPro" id="IPR036271">
    <property type="entry name" value="Tet_transcr_reg_TetR-rel_C_sf"/>
</dbReference>
<proteinExistence type="predicted"/>
<evidence type="ECO:0000256" key="1">
    <source>
        <dbReference type="ARBA" id="ARBA00023125"/>
    </source>
</evidence>
<organism evidence="4 5">
    <name type="scientific">Actinomadura rugatobispora</name>
    <dbReference type="NCBI Taxonomy" id="1994"/>
    <lineage>
        <taxon>Bacteria</taxon>
        <taxon>Bacillati</taxon>
        <taxon>Actinomycetota</taxon>
        <taxon>Actinomycetes</taxon>
        <taxon>Streptosporangiales</taxon>
        <taxon>Thermomonosporaceae</taxon>
        <taxon>Actinomadura</taxon>
    </lineage>
</organism>
<accession>A0ABW1A937</accession>
<name>A0ABW1A937_9ACTN</name>
<dbReference type="InterPro" id="IPR009057">
    <property type="entry name" value="Homeodomain-like_sf"/>
</dbReference>
<dbReference type="InterPro" id="IPR050109">
    <property type="entry name" value="HTH-type_TetR-like_transc_reg"/>
</dbReference>
<dbReference type="EMBL" id="JBHSON010000063">
    <property type="protein sequence ID" value="MFC5751097.1"/>
    <property type="molecule type" value="Genomic_DNA"/>
</dbReference>
<dbReference type="Proteomes" id="UP001596074">
    <property type="component" value="Unassembled WGS sequence"/>
</dbReference>
<sequence>MMMRSPALRDHVATGLLETAAAVLAERGESASMTDIAEAAGVARATLYRYFPNREALRQALYDAAFADLTARVADAGLDTATVPEGLARLTRAFVGAAGKWRALELFHKTPGDARKLDRELIEPMRGLFERGAAEGSFRGDVSVATMIEIYVALLEGAVSRVIRGRLGVEEASSAITAIFLNGVLDSPDR</sequence>
<dbReference type="PANTHER" id="PTHR30055">
    <property type="entry name" value="HTH-TYPE TRANSCRIPTIONAL REGULATOR RUTR"/>
    <property type="match status" value="1"/>
</dbReference>
<dbReference type="RefSeq" id="WP_378286972.1">
    <property type="nucleotide sequence ID" value="NZ_JBHSON010000063.1"/>
</dbReference>
<dbReference type="InterPro" id="IPR001647">
    <property type="entry name" value="HTH_TetR"/>
</dbReference>
<protein>
    <submittedName>
        <fullName evidence="4">TetR/AcrR family transcriptional regulator</fullName>
    </submittedName>
</protein>
<evidence type="ECO:0000259" key="3">
    <source>
        <dbReference type="PROSITE" id="PS50977"/>
    </source>
</evidence>
<comment type="caution">
    <text evidence="4">The sequence shown here is derived from an EMBL/GenBank/DDBJ whole genome shotgun (WGS) entry which is preliminary data.</text>
</comment>
<evidence type="ECO:0000313" key="4">
    <source>
        <dbReference type="EMBL" id="MFC5751097.1"/>
    </source>
</evidence>
<dbReference type="PROSITE" id="PS50977">
    <property type="entry name" value="HTH_TETR_2"/>
    <property type="match status" value="1"/>
</dbReference>
<feature type="domain" description="HTH tetR-type" evidence="3">
    <location>
        <begin position="10"/>
        <end position="69"/>
    </location>
</feature>
<keyword evidence="1 2" id="KW-0238">DNA-binding</keyword>
<dbReference type="Pfam" id="PF00440">
    <property type="entry name" value="TetR_N"/>
    <property type="match status" value="1"/>
</dbReference>
<keyword evidence="5" id="KW-1185">Reference proteome</keyword>
<evidence type="ECO:0000313" key="5">
    <source>
        <dbReference type="Proteomes" id="UP001596074"/>
    </source>
</evidence>
<dbReference type="Gene3D" id="1.10.357.10">
    <property type="entry name" value="Tetracycline Repressor, domain 2"/>
    <property type="match status" value="1"/>
</dbReference>